<reference evidence="2" key="1">
    <citation type="submission" date="2017-02" db="EMBL/GenBank/DDBJ databases">
        <authorList>
            <person name="Varghese N."/>
            <person name="Submissions S."/>
        </authorList>
    </citation>
    <scope>NUCLEOTIDE SEQUENCE [LARGE SCALE GENOMIC DNA]</scope>
    <source>
        <strain evidence="2">ATCC 700200</strain>
    </source>
</reference>
<dbReference type="RefSeq" id="WP_078815878.1">
    <property type="nucleotide sequence ID" value="NZ_FUYE01000024.1"/>
</dbReference>
<evidence type="ECO:0000313" key="2">
    <source>
        <dbReference type="Proteomes" id="UP000190774"/>
    </source>
</evidence>
<dbReference type="OrthoDB" id="197268at2"/>
<gene>
    <name evidence="1" type="ORF">SAMN02745166_04764</name>
</gene>
<dbReference type="AlphaFoldDB" id="A0A1T4Z2D6"/>
<dbReference type="EMBL" id="FUYE01000024">
    <property type="protein sequence ID" value="SKB07705.1"/>
    <property type="molecule type" value="Genomic_DNA"/>
</dbReference>
<dbReference type="STRING" id="48467.SAMN02745166_04764"/>
<sequence length="68" mass="7850">MTTQHDLQSSETQMFTTLMSLEMTDRDRSPRGGWKSDTRLEVLAHEIVRYMPELAQLLVQDGKRKLAA</sequence>
<accession>A0A1T4Z2D6</accession>
<protein>
    <submittedName>
        <fullName evidence="1">Uncharacterized protein</fullName>
    </submittedName>
</protein>
<organism evidence="1 2">
    <name type="scientific">Prosthecobacter debontii</name>
    <dbReference type="NCBI Taxonomy" id="48467"/>
    <lineage>
        <taxon>Bacteria</taxon>
        <taxon>Pseudomonadati</taxon>
        <taxon>Verrucomicrobiota</taxon>
        <taxon>Verrucomicrobiia</taxon>
        <taxon>Verrucomicrobiales</taxon>
        <taxon>Verrucomicrobiaceae</taxon>
        <taxon>Prosthecobacter</taxon>
    </lineage>
</organism>
<name>A0A1T4Z2D6_9BACT</name>
<evidence type="ECO:0000313" key="1">
    <source>
        <dbReference type="EMBL" id="SKB07705.1"/>
    </source>
</evidence>
<keyword evidence="2" id="KW-1185">Reference proteome</keyword>
<proteinExistence type="predicted"/>
<dbReference type="Proteomes" id="UP000190774">
    <property type="component" value="Unassembled WGS sequence"/>
</dbReference>